<proteinExistence type="predicted"/>
<protein>
    <recommendedName>
        <fullName evidence="4">Toxin-antitoxin system, toxin component</fullName>
    </recommendedName>
</protein>
<dbReference type="KEGG" id="sqz:FQU76_28645"/>
<dbReference type="OrthoDB" id="4310552at2"/>
<accession>A0A5B8JPS5</accession>
<sequence>MGSKSTRSAMRELRDDLVRALERARPEGAQEVFDALCDRLGERRGRPVVLRLVEFPPGTASGLYLDLGDRDVICVQTNTHPLHQLVIFGHEVWHMVAGHGGRDPAQPAPGSHRDPDPGRPEGRAGRVITVPARLPVTTDVPAEAGVAHSAVQSLAARTDFRQREEAEAETFGLELGSHLRIWLDGRRAEPPRSGLAGRIQTSLGHHRLH</sequence>
<name>A0A5B8JPS5_9ACTN</name>
<feature type="region of interest" description="Disordered" evidence="1">
    <location>
        <begin position="98"/>
        <end position="126"/>
    </location>
</feature>
<keyword evidence="3" id="KW-1185">Reference proteome</keyword>
<evidence type="ECO:0008006" key="4">
    <source>
        <dbReference type="Google" id="ProtNLM"/>
    </source>
</evidence>
<evidence type="ECO:0000313" key="3">
    <source>
        <dbReference type="Proteomes" id="UP000320580"/>
    </source>
</evidence>
<dbReference type="EMBL" id="CP042266">
    <property type="protein sequence ID" value="QDY79850.1"/>
    <property type="molecule type" value="Genomic_DNA"/>
</dbReference>
<dbReference type="RefSeq" id="WP_146483133.1">
    <property type="nucleotide sequence ID" value="NZ_CP042266.1"/>
</dbReference>
<evidence type="ECO:0000256" key="1">
    <source>
        <dbReference type="SAM" id="MobiDB-lite"/>
    </source>
</evidence>
<dbReference type="Proteomes" id="UP000320580">
    <property type="component" value="Chromosome"/>
</dbReference>
<evidence type="ECO:0000313" key="2">
    <source>
        <dbReference type="EMBL" id="QDY79850.1"/>
    </source>
</evidence>
<feature type="compositionally biased region" description="Basic and acidic residues" evidence="1">
    <location>
        <begin position="111"/>
        <end position="124"/>
    </location>
</feature>
<reference evidence="2 3" key="1">
    <citation type="submission" date="2019-07" db="EMBL/GenBank/DDBJ databases">
        <authorList>
            <person name="Zhu P."/>
        </authorList>
    </citation>
    <scope>NUCLEOTIDE SEQUENCE [LARGE SCALE GENOMIC DNA]</scope>
    <source>
        <strain evidence="2 3">SSL-25</strain>
    </source>
</reference>
<organism evidence="2 3">
    <name type="scientific">Streptomyces qinzhouensis</name>
    <dbReference type="NCBI Taxonomy" id="2599401"/>
    <lineage>
        <taxon>Bacteria</taxon>
        <taxon>Bacillati</taxon>
        <taxon>Actinomycetota</taxon>
        <taxon>Actinomycetes</taxon>
        <taxon>Kitasatosporales</taxon>
        <taxon>Streptomycetaceae</taxon>
        <taxon>Streptomyces</taxon>
    </lineage>
</organism>
<feature type="region of interest" description="Disordered" evidence="1">
    <location>
        <begin position="190"/>
        <end position="209"/>
    </location>
</feature>
<gene>
    <name evidence="2" type="ORF">FQU76_28645</name>
</gene>
<dbReference type="AlphaFoldDB" id="A0A5B8JPS5"/>